<sequence length="212" mass="24376">MIHIVTPENAHLYKDEMEQAYRLRHRVFVDEMKWTDLAKPDGREIDQFDDEHAVHMLYIDDGRKVLGYQRMLPSTRPHLLSDVLPQLCEDERPAGPHIWEWTRYCVEPAHRERGRALSPVANALLSGIVEWGLESGVNTIIIEMNPLWLLRLVQLHFRTAPLGLPQPVGGQDTVAVTAAFDRRTLVRLQEMRGNCQRVLVQPANTMPLYLAS</sequence>
<keyword evidence="1 5" id="KW-0673">Quorum sensing</keyword>
<dbReference type="InterPro" id="IPR001690">
    <property type="entry name" value="Autoind_synthase"/>
</dbReference>
<dbReference type="PROSITE" id="PS51187">
    <property type="entry name" value="AUTOINDUCER_SYNTH_2"/>
    <property type="match status" value="1"/>
</dbReference>
<accession>A0ABX0V6R7</accession>
<keyword evidence="4 5" id="KW-0071">Autoinducer synthesis</keyword>
<reference evidence="7 8" key="1">
    <citation type="submission" date="2020-03" db="EMBL/GenBank/DDBJ databases">
        <title>The genome sequence of Microvirga sp. c23x22.</title>
        <authorList>
            <person name="Zhang X."/>
        </authorList>
    </citation>
    <scope>NUCLEOTIDE SEQUENCE [LARGE SCALE GENOMIC DNA]</scope>
    <source>
        <strain evidence="8">c23x22</strain>
    </source>
</reference>
<evidence type="ECO:0000256" key="4">
    <source>
        <dbReference type="ARBA" id="ARBA00022929"/>
    </source>
</evidence>
<keyword evidence="2 6" id="KW-0808">Transferase</keyword>
<proteinExistence type="inferred from homology"/>
<dbReference type="InterPro" id="IPR016181">
    <property type="entry name" value="Acyl_CoA_acyltransferase"/>
</dbReference>
<dbReference type="Pfam" id="PF00765">
    <property type="entry name" value="Autoind_synth"/>
    <property type="match status" value="1"/>
</dbReference>
<evidence type="ECO:0000256" key="2">
    <source>
        <dbReference type="ARBA" id="ARBA00022679"/>
    </source>
</evidence>
<comment type="catalytic activity">
    <reaction evidence="6">
        <text>a fatty acyl-[ACP] + S-adenosyl-L-methionine = an N-acyl-L-homoserine lactone + S-methyl-5'-thioadenosine + holo-[ACP] + H(+)</text>
        <dbReference type="Rhea" id="RHEA:10096"/>
        <dbReference type="Rhea" id="RHEA-COMP:9685"/>
        <dbReference type="Rhea" id="RHEA-COMP:14125"/>
        <dbReference type="ChEBI" id="CHEBI:15378"/>
        <dbReference type="ChEBI" id="CHEBI:17509"/>
        <dbReference type="ChEBI" id="CHEBI:55474"/>
        <dbReference type="ChEBI" id="CHEBI:59789"/>
        <dbReference type="ChEBI" id="CHEBI:64479"/>
        <dbReference type="ChEBI" id="CHEBI:138651"/>
        <dbReference type="EC" id="2.3.1.184"/>
    </reaction>
</comment>
<dbReference type="PANTHER" id="PTHR39322:SF1">
    <property type="entry name" value="ISOVALERYL-HOMOSERINE LACTONE SYNTHASE"/>
    <property type="match status" value="1"/>
</dbReference>
<evidence type="ECO:0000256" key="5">
    <source>
        <dbReference type="PROSITE-ProRule" id="PRU00533"/>
    </source>
</evidence>
<dbReference type="Gene3D" id="3.40.630.30">
    <property type="match status" value="1"/>
</dbReference>
<protein>
    <recommendedName>
        <fullName evidence="6">Acyl-homoserine-lactone synthase</fullName>
        <ecNumber evidence="6">2.3.1.184</ecNumber>
    </recommendedName>
    <alternativeName>
        <fullName evidence="6">Autoinducer synthesis protein</fullName>
    </alternativeName>
</protein>
<dbReference type="EC" id="2.3.1.184" evidence="6"/>
<dbReference type="PANTHER" id="PTHR39322">
    <property type="entry name" value="ACYL-HOMOSERINE-LACTONE SYNTHASE"/>
    <property type="match status" value="1"/>
</dbReference>
<dbReference type="RefSeq" id="WP_167671169.1">
    <property type="nucleotide sequence ID" value="NZ_JAATJS010000001.1"/>
</dbReference>
<keyword evidence="3 6" id="KW-0949">S-adenosyl-L-methionine</keyword>
<evidence type="ECO:0000313" key="8">
    <source>
        <dbReference type="Proteomes" id="UP000707352"/>
    </source>
</evidence>
<evidence type="ECO:0000256" key="6">
    <source>
        <dbReference type="RuleBase" id="RU361135"/>
    </source>
</evidence>
<keyword evidence="8" id="KW-1185">Reference proteome</keyword>
<dbReference type="EMBL" id="JAATJS010000001">
    <property type="protein sequence ID" value="NIX75273.1"/>
    <property type="molecule type" value="Genomic_DNA"/>
</dbReference>
<dbReference type="SUPFAM" id="SSF55729">
    <property type="entry name" value="Acyl-CoA N-acyltransferases (Nat)"/>
    <property type="match status" value="1"/>
</dbReference>
<evidence type="ECO:0000313" key="7">
    <source>
        <dbReference type="EMBL" id="NIX75273.1"/>
    </source>
</evidence>
<dbReference type="Proteomes" id="UP000707352">
    <property type="component" value="Unassembled WGS sequence"/>
</dbReference>
<gene>
    <name evidence="7" type="ORF">HB375_01430</name>
</gene>
<organism evidence="7 8">
    <name type="scientific">Microvirga terricola</name>
    <dbReference type="NCBI Taxonomy" id="2719797"/>
    <lineage>
        <taxon>Bacteria</taxon>
        <taxon>Pseudomonadati</taxon>
        <taxon>Pseudomonadota</taxon>
        <taxon>Alphaproteobacteria</taxon>
        <taxon>Hyphomicrobiales</taxon>
        <taxon>Methylobacteriaceae</taxon>
        <taxon>Microvirga</taxon>
    </lineage>
</organism>
<evidence type="ECO:0000256" key="3">
    <source>
        <dbReference type="ARBA" id="ARBA00022691"/>
    </source>
</evidence>
<dbReference type="PRINTS" id="PR01549">
    <property type="entry name" value="AUTOINDCRSYN"/>
</dbReference>
<name>A0ABX0V6R7_9HYPH</name>
<comment type="caution">
    <text evidence="7">The sequence shown here is derived from an EMBL/GenBank/DDBJ whole genome shotgun (WGS) entry which is preliminary data.</text>
</comment>
<evidence type="ECO:0000256" key="1">
    <source>
        <dbReference type="ARBA" id="ARBA00022654"/>
    </source>
</evidence>
<comment type="similarity">
    <text evidence="5 6">Belongs to the autoinducer synthase family.</text>
</comment>